<dbReference type="InterPro" id="IPR025870">
    <property type="entry name" value="Glyoxalase-like_dom"/>
</dbReference>
<keyword evidence="3" id="KW-1185">Reference proteome</keyword>
<dbReference type="SUPFAM" id="SSF54593">
    <property type="entry name" value="Glyoxalase/Bleomycin resistance protein/Dihydroxybiphenyl dioxygenase"/>
    <property type="match status" value="1"/>
</dbReference>
<dbReference type="Gene3D" id="3.10.180.10">
    <property type="entry name" value="2,3-Dihydroxybiphenyl 1,2-Dioxygenase, domain 1"/>
    <property type="match status" value="1"/>
</dbReference>
<organism evidence="2 3">
    <name type="scientific">Brooklawnia propionicigenes</name>
    <dbReference type="NCBI Taxonomy" id="3041175"/>
    <lineage>
        <taxon>Bacteria</taxon>
        <taxon>Bacillati</taxon>
        <taxon>Actinomycetota</taxon>
        <taxon>Actinomycetes</taxon>
        <taxon>Propionibacteriales</taxon>
        <taxon>Propionibacteriaceae</taxon>
        <taxon>Brooklawnia</taxon>
    </lineage>
</organism>
<dbReference type="RefSeq" id="WP_286267872.1">
    <property type="nucleotide sequence ID" value="NZ_AP028056.1"/>
</dbReference>
<dbReference type="InterPro" id="IPR029068">
    <property type="entry name" value="Glyas_Bleomycin-R_OHBP_Dase"/>
</dbReference>
<evidence type="ECO:0000313" key="2">
    <source>
        <dbReference type="EMBL" id="BEH01554.1"/>
    </source>
</evidence>
<name>A0AAN0MFU3_9ACTN</name>
<sequence length="212" mass="23397">MHIDHLTFVAGPQGLQATVDELSEVLGREFKDGGFHPRFGTRNNILPLTDGRYLEAVEVLDHPAADKAVYGQVVRARQALGGGWLSWVIAVDDLAPFERRLERSAVPGSRQFPDGRRLEWHQIGVKGLMTDPQLPYFLKWESAPEVLPSALHGDVRLDTIEIAGSRSRVEEWVGAPITELLDDIKINFTSPNGSPGISSVTFEVPGRGLIRV</sequence>
<dbReference type="AlphaFoldDB" id="A0AAN0MFU3"/>
<dbReference type="EMBL" id="AP028056">
    <property type="protein sequence ID" value="BEH01554.1"/>
    <property type="molecule type" value="Genomic_DNA"/>
</dbReference>
<dbReference type="Proteomes" id="UP001431656">
    <property type="component" value="Chromosome"/>
</dbReference>
<evidence type="ECO:0000259" key="1">
    <source>
        <dbReference type="Pfam" id="PF13468"/>
    </source>
</evidence>
<dbReference type="Pfam" id="PF13468">
    <property type="entry name" value="Glyoxalase_3"/>
    <property type="match status" value="1"/>
</dbReference>
<proteinExistence type="predicted"/>
<reference evidence="2" key="1">
    <citation type="journal article" date="2024" name="Int. J. Syst. Evol. Microbiol.">
        <title>Brooklawnia propionicigenes sp. nov., a facultatively anaerobic, propionate-producing bacterium isolated from a methanogenic reactor treating waste from cattle farms.</title>
        <authorList>
            <person name="Akita Y."/>
            <person name="Ueki A."/>
            <person name="Tonouchi A."/>
            <person name="Sugawara Y."/>
            <person name="Honma S."/>
            <person name="Kaku N."/>
            <person name="Ueki K."/>
        </authorList>
    </citation>
    <scope>NUCLEOTIDE SEQUENCE</scope>
    <source>
        <strain evidence="2">SH051</strain>
    </source>
</reference>
<feature type="domain" description="Glyoxalase-like" evidence="1">
    <location>
        <begin position="3"/>
        <end position="171"/>
    </location>
</feature>
<gene>
    <name evidence="2" type="ORF">brsh051_08350</name>
</gene>
<accession>A0AAN0MFU3</accession>
<dbReference type="KEGG" id="broo:brsh051_08350"/>
<protein>
    <recommendedName>
        <fullName evidence="1">Glyoxalase-like domain-containing protein</fullName>
    </recommendedName>
</protein>
<evidence type="ECO:0000313" key="3">
    <source>
        <dbReference type="Proteomes" id="UP001431656"/>
    </source>
</evidence>